<dbReference type="InterPro" id="IPR000120">
    <property type="entry name" value="Amidase"/>
</dbReference>
<evidence type="ECO:0000259" key="8">
    <source>
        <dbReference type="Pfam" id="PF01425"/>
    </source>
</evidence>
<accession>A0AAX4L234</accession>
<reference evidence="9 10" key="1">
    <citation type="submission" date="2024-02" db="EMBL/GenBank/DDBJ databases">
        <title>STSV induces naive adaptation in Sulfolobus.</title>
        <authorList>
            <person name="Xiang X."/>
            <person name="Song M."/>
        </authorList>
    </citation>
    <scope>NUCLEOTIDE SEQUENCE [LARGE SCALE GENOMIC DNA]</scope>
    <source>
        <strain evidence="9 10">RT2</strain>
    </source>
</reference>
<dbReference type="GO" id="GO:0006412">
    <property type="term" value="P:translation"/>
    <property type="evidence" value="ECO:0007669"/>
    <property type="project" value="UniProtKB-UniRule"/>
</dbReference>
<evidence type="ECO:0000256" key="5">
    <source>
        <dbReference type="ARBA" id="ARBA00022917"/>
    </source>
</evidence>
<keyword evidence="3 7" id="KW-0547">Nucleotide-binding</keyword>
<sequence>MITKLVDDLKYGNLDPVEYVERAYEKIEKYDKTINALITIRSKNEVLNEVKENIVRGGKLAGILIAIKDNISTRGIRTTCASKMLEDYIPPYDATVIERLKKEGAVIIGKTNMDEFAMGSTTETSYFGPTKNPWNLERTPGGSSGGSGAALAADYVDLALGSDTGGSIRAPAAYTATFGLKPSYGTVSRYGLVAYANSLEQIGPMAKNAEDLGLLYTIIAGPDERDATTIDFTPNLDISEQKLEKVRIGILNDILEMSEKPIISAINNIVNKLSNEGAIIEETKLGYAEYALPAYYIIAMSEASSNLARYDGVRYGYSRYMEGSWREVYAKNRGEAFGIEVKRRILLGSFILSAGYYEEFYLKALKIRNLIKMSLDELFKKYDILISPTMPILPPKIGEVINDPVKMYAMDLNTVIANLAAIPALSMPAGFYNNLPIGLQLMGKYLSDMYLIKIASYIEKNVTKLYNLTAPINT</sequence>
<dbReference type="EMBL" id="CP146016">
    <property type="protein sequence ID" value="WWQ60625.1"/>
    <property type="molecule type" value="Genomic_DNA"/>
</dbReference>
<dbReference type="InterPro" id="IPR036928">
    <property type="entry name" value="AS_sf"/>
</dbReference>
<evidence type="ECO:0000256" key="2">
    <source>
        <dbReference type="ARBA" id="ARBA00022598"/>
    </source>
</evidence>
<dbReference type="Pfam" id="PF01425">
    <property type="entry name" value="Amidase"/>
    <property type="match status" value="1"/>
</dbReference>
<dbReference type="GO" id="GO:0050567">
    <property type="term" value="F:glutaminyl-tRNA synthase (glutamine-hydrolyzing) activity"/>
    <property type="evidence" value="ECO:0007669"/>
    <property type="project" value="UniProtKB-UniRule"/>
</dbReference>
<protein>
    <recommendedName>
        <fullName evidence="7">Glutamyl-tRNA(Gln) amidotransferase subunit A</fullName>
        <shortName evidence="7">Glu-ADT subunit A</shortName>
        <ecNumber evidence="7">6.3.5.7</ecNumber>
    </recommendedName>
</protein>
<dbReference type="InterPro" id="IPR004412">
    <property type="entry name" value="GatA"/>
</dbReference>
<dbReference type="HAMAP" id="MF_00120">
    <property type="entry name" value="GatA"/>
    <property type="match status" value="1"/>
</dbReference>
<gene>
    <name evidence="7 9" type="primary">gatA</name>
    <name evidence="9" type="ORF">V6M85_00645</name>
</gene>
<keyword evidence="5 7" id="KW-0648">Protein biosynthesis</keyword>
<evidence type="ECO:0000256" key="7">
    <source>
        <dbReference type="HAMAP-Rule" id="MF_00120"/>
    </source>
</evidence>
<dbReference type="SUPFAM" id="SSF75304">
    <property type="entry name" value="Amidase signature (AS) enzymes"/>
    <property type="match status" value="1"/>
</dbReference>
<dbReference type="PANTHER" id="PTHR11895:SF7">
    <property type="entry name" value="GLUTAMYL-TRNA(GLN) AMIDOTRANSFERASE SUBUNIT A, MITOCHONDRIAL"/>
    <property type="match status" value="1"/>
</dbReference>
<dbReference type="AlphaFoldDB" id="A0AAX4L234"/>
<comment type="catalytic activity">
    <reaction evidence="6 7">
        <text>L-glutamyl-tRNA(Gln) + L-glutamine + ATP + H2O = L-glutaminyl-tRNA(Gln) + L-glutamate + ADP + phosphate + H(+)</text>
        <dbReference type="Rhea" id="RHEA:17521"/>
        <dbReference type="Rhea" id="RHEA-COMP:9681"/>
        <dbReference type="Rhea" id="RHEA-COMP:9684"/>
        <dbReference type="ChEBI" id="CHEBI:15377"/>
        <dbReference type="ChEBI" id="CHEBI:15378"/>
        <dbReference type="ChEBI" id="CHEBI:29985"/>
        <dbReference type="ChEBI" id="CHEBI:30616"/>
        <dbReference type="ChEBI" id="CHEBI:43474"/>
        <dbReference type="ChEBI" id="CHEBI:58359"/>
        <dbReference type="ChEBI" id="CHEBI:78520"/>
        <dbReference type="ChEBI" id="CHEBI:78521"/>
        <dbReference type="ChEBI" id="CHEBI:456216"/>
        <dbReference type="EC" id="6.3.5.7"/>
    </reaction>
</comment>
<comment type="function">
    <text evidence="7">Allows the formation of correctly charged Gln-tRNA(Gln) through the transamidation of misacylated Glu-tRNA(Gln) in organisms which lack glutaminyl-tRNA synthetase. The reaction takes place in the presence of glutamine and ATP through an activated gamma-phospho-Glu-tRNA(Gln).</text>
</comment>
<proteinExistence type="inferred from homology"/>
<name>A0AAX4L234_9CREN</name>
<keyword evidence="2 7" id="KW-0436">Ligase</keyword>
<dbReference type="Proteomes" id="UP001432202">
    <property type="component" value="Chromosome"/>
</dbReference>
<evidence type="ECO:0000256" key="6">
    <source>
        <dbReference type="ARBA" id="ARBA00047407"/>
    </source>
</evidence>
<dbReference type="RefSeq" id="WP_338601718.1">
    <property type="nucleotide sequence ID" value="NZ_CP146016.1"/>
</dbReference>
<feature type="active site" description="Acyl-ester intermediate" evidence="7">
    <location>
        <position position="167"/>
    </location>
</feature>
<dbReference type="GO" id="GO:0030956">
    <property type="term" value="C:glutamyl-tRNA(Gln) amidotransferase complex"/>
    <property type="evidence" value="ECO:0007669"/>
    <property type="project" value="InterPro"/>
</dbReference>
<organism evidence="9 10">
    <name type="scientific">Sulfolobus tengchongensis</name>
    <dbReference type="NCBI Taxonomy" id="207809"/>
    <lineage>
        <taxon>Archaea</taxon>
        <taxon>Thermoproteota</taxon>
        <taxon>Thermoprotei</taxon>
        <taxon>Sulfolobales</taxon>
        <taxon>Sulfolobaceae</taxon>
        <taxon>Sulfolobus</taxon>
    </lineage>
</organism>
<dbReference type="Gene3D" id="3.90.1300.10">
    <property type="entry name" value="Amidase signature (AS) domain"/>
    <property type="match status" value="1"/>
</dbReference>
<dbReference type="GO" id="GO:0005524">
    <property type="term" value="F:ATP binding"/>
    <property type="evidence" value="ECO:0007669"/>
    <property type="project" value="UniProtKB-KW"/>
</dbReference>
<keyword evidence="4 7" id="KW-0067">ATP-binding</keyword>
<feature type="active site" description="Charge relay system" evidence="7">
    <location>
        <position position="68"/>
    </location>
</feature>
<dbReference type="InterPro" id="IPR020556">
    <property type="entry name" value="Amidase_CS"/>
</dbReference>
<dbReference type="EC" id="6.3.5.7" evidence="7"/>
<dbReference type="PANTHER" id="PTHR11895">
    <property type="entry name" value="TRANSAMIDASE"/>
    <property type="match status" value="1"/>
</dbReference>
<evidence type="ECO:0000256" key="3">
    <source>
        <dbReference type="ARBA" id="ARBA00022741"/>
    </source>
</evidence>
<keyword evidence="10" id="KW-1185">Reference proteome</keyword>
<comment type="similarity">
    <text evidence="1 7">Belongs to the amidase family. GatA subfamily.</text>
</comment>
<evidence type="ECO:0000256" key="4">
    <source>
        <dbReference type="ARBA" id="ARBA00022840"/>
    </source>
</evidence>
<evidence type="ECO:0000256" key="1">
    <source>
        <dbReference type="ARBA" id="ARBA00008069"/>
    </source>
</evidence>
<feature type="active site" description="Charge relay system" evidence="7">
    <location>
        <position position="143"/>
    </location>
</feature>
<feature type="domain" description="Amidase" evidence="8">
    <location>
        <begin position="18"/>
        <end position="449"/>
    </location>
</feature>
<dbReference type="PROSITE" id="PS00571">
    <property type="entry name" value="AMIDASES"/>
    <property type="match status" value="1"/>
</dbReference>
<comment type="subunit">
    <text evidence="7">Heterotrimer of A, B and C subunits.</text>
</comment>
<dbReference type="InterPro" id="IPR023631">
    <property type="entry name" value="Amidase_dom"/>
</dbReference>
<evidence type="ECO:0000313" key="9">
    <source>
        <dbReference type="EMBL" id="WWQ60625.1"/>
    </source>
</evidence>
<dbReference type="GeneID" id="89335232"/>
<dbReference type="NCBIfam" id="TIGR00132">
    <property type="entry name" value="gatA"/>
    <property type="match status" value="1"/>
</dbReference>
<evidence type="ECO:0000313" key="10">
    <source>
        <dbReference type="Proteomes" id="UP001432202"/>
    </source>
</evidence>